<dbReference type="Pfam" id="PF05721">
    <property type="entry name" value="PhyH"/>
    <property type="match status" value="1"/>
</dbReference>
<dbReference type="PANTHER" id="PTHR20883">
    <property type="entry name" value="PHYTANOYL-COA DIOXYGENASE DOMAIN CONTAINING 1"/>
    <property type="match status" value="1"/>
</dbReference>
<name>A0ABN6FU26_9GAMM</name>
<dbReference type="EMBL" id="AP024545">
    <property type="protein sequence ID" value="BCT93192.1"/>
    <property type="molecule type" value="Genomic_DNA"/>
</dbReference>
<dbReference type="Proteomes" id="UP000681317">
    <property type="component" value="Chromosome"/>
</dbReference>
<dbReference type="InterPro" id="IPR008775">
    <property type="entry name" value="Phytyl_CoA_dOase-like"/>
</dbReference>
<keyword evidence="3" id="KW-1185">Reference proteome</keyword>
<dbReference type="SUPFAM" id="SSF51197">
    <property type="entry name" value="Clavaminate synthase-like"/>
    <property type="match status" value="1"/>
</dbReference>
<evidence type="ECO:0000313" key="3">
    <source>
        <dbReference type="Proteomes" id="UP000681317"/>
    </source>
</evidence>
<organism evidence="2 3">
    <name type="scientific">Noviluteimonas caseinilytica</name>
    <dbReference type="NCBI Taxonomy" id="2675101"/>
    <lineage>
        <taxon>Bacteria</taxon>
        <taxon>Pseudomonadati</taxon>
        <taxon>Pseudomonadota</taxon>
        <taxon>Gammaproteobacteria</taxon>
        <taxon>Lysobacterales</taxon>
        <taxon>Lysobacteraceae</taxon>
        <taxon>Noviluteimonas</taxon>
    </lineage>
</organism>
<gene>
    <name evidence="2" type="ORF">LYSCAS_22160</name>
</gene>
<dbReference type="Gene3D" id="2.60.120.620">
    <property type="entry name" value="q2cbj1_9rhob like domain"/>
    <property type="match status" value="1"/>
</dbReference>
<evidence type="ECO:0008006" key="4">
    <source>
        <dbReference type="Google" id="ProtNLM"/>
    </source>
</evidence>
<accession>A0ABN6FU26</accession>
<dbReference type="PANTHER" id="PTHR20883:SF48">
    <property type="entry name" value="ECTOINE DIOXYGENASE"/>
    <property type="match status" value="1"/>
</dbReference>
<evidence type="ECO:0000313" key="2">
    <source>
        <dbReference type="EMBL" id="BCT93192.1"/>
    </source>
</evidence>
<comment type="cofactor">
    <cofactor evidence="1">
        <name>Fe(2+)</name>
        <dbReference type="ChEBI" id="CHEBI:29033"/>
    </cofactor>
</comment>
<evidence type="ECO:0000256" key="1">
    <source>
        <dbReference type="ARBA" id="ARBA00001954"/>
    </source>
</evidence>
<reference evidence="2 3" key="1">
    <citation type="submission" date="2021-03" db="EMBL/GenBank/DDBJ databases">
        <title>Complete Genome Sequences of Two Lysobacter Strains Isolated from Sea Water (Lysobacter caseinilyticus) and Soil (Lysobacter helvus) in South Korea.</title>
        <authorList>
            <person name="Watanabe Y."/>
            <person name="Arakawa K."/>
        </authorList>
    </citation>
    <scope>NUCLEOTIDE SEQUENCE [LARGE SCALE GENOMIC DNA]</scope>
    <source>
        <strain evidence="2 3">KVB24</strain>
    </source>
</reference>
<proteinExistence type="predicted"/>
<protein>
    <recommendedName>
        <fullName evidence="4">Phytanoyl-CoA dioxygenase</fullName>
    </recommendedName>
</protein>
<sequence>MHDSTHLQPTEGTSAVDPQRVLSAAQKDQFARDGYLIFDPGIPLKLIDSAVAALDSLYLDSDQTPDTTASVVAYRDDRRIQDAWKIVEQIKAMAVAPRVIGALRDLYDRQPLPFQTLNFRVGSEQKTHSDTIHFNSDPAGFMCGVWVALEDIDHSNGPVAYYPGTHAWPEATLSDVDLFLAGSHIRLWLRRGLARLKRQHRRDRDATADYLAYERMIADRIARAGMVAQYATIKKGQAFIWAANLLHGGSVQLDRNRTRHSLVTHYFFEGCRHHTPLLKRGGETCWRAPAWIA</sequence>